<sequence length="344" mass="37121">MHGRVIRVGDMGEFALIDRLQRFLQAPSGSQVVKSIGDDCAVLQPSPESELILTTDSQEEGVHYRLDWCAPEDIGWRCLAINVSDIAAMAGWPLGAVVALSLPPELDVAFVDGLYTGMQELARDMACPIIGGNMTKTTGRVSVTITVLGEVPKGQAIYRSGARPGDEIWVTGTLGGAKAGLEALLQPDAVAGLPASHALMCYRRPQPRLHEAQFLRQRATLHSLLDLSDGLSGDLRHICQASGVGAQIEADAVPIHDETRRIAHALQADPLSFALHGGEDFELCFTAPPTQIDPIRGDFDQQFHRSLVRVGTIRKGKEVTLKQPDGSETVLPARGYDHFRPAEG</sequence>
<comment type="miscellaneous">
    <text evidence="2">Reaction mechanism of ThiL seems to utilize a direct, inline transfer of the gamma-phosphate of ATP to TMP rather than a phosphorylated enzyme intermediate.</text>
</comment>
<gene>
    <name evidence="2" type="primary">thiL</name>
    <name evidence="5" type="ORF">ETSY2_09760</name>
</gene>
<feature type="binding site" evidence="2">
    <location>
        <position position="85"/>
    </location>
    <ligand>
        <name>Mg(2+)</name>
        <dbReference type="ChEBI" id="CHEBI:18420"/>
        <label>4</label>
    </ligand>
</feature>
<dbReference type="InterPro" id="IPR006283">
    <property type="entry name" value="ThiL-like"/>
</dbReference>
<dbReference type="PANTHER" id="PTHR30270:SF0">
    <property type="entry name" value="THIAMINE-MONOPHOSPHATE KINASE"/>
    <property type="match status" value="1"/>
</dbReference>
<comment type="caution">
    <text evidence="5">The sequence shown here is derived from an EMBL/GenBank/DDBJ whole genome shotgun (WGS) entry which is preliminary data.</text>
</comment>
<comment type="similarity">
    <text evidence="2">Belongs to the thiamine-monophosphate kinase family.</text>
</comment>
<feature type="binding site" evidence="2">
    <location>
        <position position="228"/>
    </location>
    <ligand>
        <name>ATP</name>
        <dbReference type="ChEBI" id="CHEBI:30616"/>
    </ligand>
</feature>
<dbReference type="PANTHER" id="PTHR30270">
    <property type="entry name" value="THIAMINE-MONOPHOSPHATE KINASE"/>
    <property type="match status" value="1"/>
</dbReference>
<keyword evidence="2" id="KW-0067">ATP-binding</keyword>
<feature type="binding site" evidence="2">
    <location>
        <position position="63"/>
    </location>
    <ligand>
        <name>substrate</name>
    </ligand>
</feature>
<feature type="binding site" evidence="2">
    <location>
        <position position="226"/>
    </location>
    <ligand>
        <name>Mg(2+)</name>
        <dbReference type="ChEBI" id="CHEBI:18420"/>
        <label>3</label>
    </ligand>
</feature>
<dbReference type="AlphaFoldDB" id="W4MBW8"/>
<feature type="domain" description="PurM-like C-terminal" evidence="4">
    <location>
        <begin position="163"/>
        <end position="319"/>
    </location>
</feature>
<dbReference type="Pfam" id="PF00586">
    <property type="entry name" value="AIRS"/>
    <property type="match status" value="1"/>
</dbReference>
<feature type="binding site" evidence="2">
    <location>
        <position position="133"/>
    </location>
    <ligand>
        <name>Mg(2+)</name>
        <dbReference type="ChEBI" id="CHEBI:18420"/>
        <label>1</label>
    </ligand>
</feature>
<feature type="binding site" evidence="2">
    <location>
        <position position="159"/>
    </location>
    <ligand>
        <name>ATP</name>
        <dbReference type="ChEBI" id="CHEBI:30616"/>
    </ligand>
</feature>
<accession>W4MBW8</accession>
<dbReference type="HAMAP" id="MF_02128">
    <property type="entry name" value="TMP_kinase"/>
    <property type="match status" value="1"/>
</dbReference>
<feature type="binding site" evidence="2">
    <location>
        <position position="56"/>
    </location>
    <ligand>
        <name>Mg(2+)</name>
        <dbReference type="ChEBI" id="CHEBI:18420"/>
        <label>1</label>
    </ligand>
</feature>
<evidence type="ECO:0000313" key="5">
    <source>
        <dbReference type="EMBL" id="ETX07695.1"/>
    </source>
</evidence>
<proteinExistence type="inferred from homology"/>
<feature type="binding site" evidence="2">
    <location>
        <position position="85"/>
    </location>
    <ligand>
        <name>Mg(2+)</name>
        <dbReference type="ChEBI" id="CHEBI:18420"/>
        <label>3</label>
    </ligand>
</feature>
<protein>
    <recommendedName>
        <fullName evidence="2">Thiamine-monophosphate kinase</fullName>
        <shortName evidence="2">TMP kinase</shortName>
        <shortName evidence="2">Thiamine-phosphate kinase</shortName>
        <ecNumber evidence="2">2.7.4.16</ecNumber>
    </recommendedName>
</protein>
<feature type="binding site" evidence="2">
    <location>
        <position position="229"/>
    </location>
    <ligand>
        <name>Mg(2+)</name>
        <dbReference type="ChEBI" id="CHEBI:18420"/>
        <label>5</label>
    </ligand>
</feature>
<dbReference type="SUPFAM" id="SSF56042">
    <property type="entry name" value="PurM C-terminal domain-like"/>
    <property type="match status" value="1"/>
</dbReference>
<feature type="binding site" evidence="2">
    <location>
        <begin position="132"/>
        <end position="133"/>
    </location>
    <ligand>
        <name>ATP</name>
        <dbReference type="ChEBI" id="CHEBI:30616"/>
    </ligand>
</feature>
<comment type="catalytic activity">
    <reaction evidence="2">
        <text>thiamine phosphate + ATP = thiamine diphosphate + ADP</text>
        <dbReference type="Rhea" id="RHEA:15913"/>
        <dbReference type="ChEBI" id="CHEBI:30616"/>
        <dbReference type="ChEBI" id="CHEBI:37575"/>
        <dbReference type="ChEBI" id="CHEBI:58937"/>
        <dbReference type="ChEBI" id="CHEBI:456216"/>
        <dbReference type="EC" id="2.7.4.16"/>
    </reaction>
</comment>
<feature type="binding site" evidence="2">
    <location>
        <position position="55"/>
    </location>
    <ligand>
        <name>Mg(2+)</name>
        <dbReference type="ChEBI" id="CHEBI:18420"/>
        <label>1</label>
    </ligand>
</feature>
<dbReference type="GO" id="GO:0009030">
    <property type="term" value="F:thiamine-phosphate kinase activity"/>
    <property type="evidence" value="ECO:0007669"/>
    <property type="project" value="UniProtKB-UniRule"/>
</dbReference>
<comment type="function">
    <text evidence="2">Catalyzes the ATP-dependent phosphorylation of thiamine-monophosphate (TMP) to form thiamine-pyrophosphate (TPP), the active form of vitamin B1.</text>
</comment>
<keyword evidence="2" id="KW-0479">Metal-binding</keyword>
<keyword evidence="1 2" id="KW-0784">Thiamine biosynthesis</keyword>
<reference evidence="5 6" key="1">
    <citation type="journal article" date="2014" name="Nature">
        <title>An environmental bacterial taxon with a large and distinct metabolic repertoire.</title>
        <authorList>
            <person name="Wilson M.C."/>
            <person name="Mori T."/>
            <person name="Ruckert C."/>
            <person name="Uria A.R."/>
            <person name="Helf M.J."/>
            <person name="Takada K."/>
            <person name="Gernert C."/>
            <person name="Steffens U.A."/>
            <person name="Heycke N."/>
            <person name="Schmitt S."/>
            <person name="Rinke C."/>
            <person name="Helfrich E.J."/>
            <person name="Brachmann A.O."/>
            <person name="Gurgui C."/>
            <person name="Wakimoto T."/>
            <person name="Kracht M."/>
            <person name="Crusemann M."/>
            <person name="Hentschel U."/>
            <person name="Abe I."/>
            <person name="Matsunaga S."/>
            <person name="Kalinowski J."/>
            <person name="Takeyama H."/>
            <person name="Piel J."/>
        </authorList>
    </citation>
    <scope>NUCLEOTIDE SEQUENCE [LARGE SCALE GENOMIC DNA]</scope>
    <source>
        <strain evidence="6">TSY2</strain>
    </source>
</reference>
<dbReference type="GO" id="GO:0009228">
    <property type="term" value="P:thiamine biosynthetic process"/>
    <property type="evidence" value="ECO:0007669"/>
    <property type="project" value="UniProtKB-KW"/>
</dbReference>
<evidence type="ECO:0000259" key="3">
    <source>
        <dbReference type="Pfam" id="PF00586"/>
    </source>
</evidence>
<dbReference type="UniPathway" id="UPA00060">
    <property type="reaction ID" value="UER00142"/>
</dbReference>
<dbReference type="CDD" id="cd02194">
    <property type="entry name" value="ThiL"/>
    <property type="match status" value="1"/>
</dbReference>
<keyword evidence="2" id="KW-0808">Transferase</keyword>
<evidence type="ECO:0000259" key="4">
    <source>
        <dbReference type="Pfam" id="PF02769"/>
    </source>
</evidence>
<feature type="binding site" evidence="2">
    <location>
        <position position="336"/>
    </location>
    <ligand>
        <name>substrate</name>
    </ligand>
</feature>
<comment type="pathway">
    <text evidence="2">Cofactor biosynthesis; thiamine diphosphate biosynthesis; thiamine diphosphate from thiamine phosphate: step 1/1.</text>
</comment>
<keyword evidence="2" id="KW-0547">Nucleotide-binding</keyword>
<dbReference type="GO" id="GO:0005524">
    <property type="term" value="F:ATP binding"/>
    <property type="evidence" value="ECO:0007669"/>
    <property type="project" value="UniProtKB-UniRule"/>
</dbReference>
<keyword evidence="2" id="KW-0460">Magnesium</keyword>
<feature type="binding site" evidence="2">
    <location>
        <position position="39"/>
    </location>
    <ligand>
        <name>Mg(2+)</name>
        <dbReference type="ChEBI" id="CHEBI:18420"/>
        <label>3</label>
    </ligand>
</feature>
<dbReference type="Pfam" id="PF02769">
    <property type="entry name" value="AIRS_C"/>
    <property type="match status" value="1"/>
</dbReference>
<dbReference type="InterPro" id="IPR016188">
    <property type="entry name" value="PurM-like_N"/>
</dbReference>
<dbReference type="PIRSF" id="PIRSF005303">
    <property type="entry name" value="Thiam_monoph_kin"/>
    <property type="match status" value="1"/>
</dbReference>
<dbReference type="GO" id="GO:0009229">
    <property type="term" value="P:thiamine diphosphate biosynthetic process"/>
    <property type="evidence" value="ECO:0007669"/>
    <property type="project" value="UniProtKB-UniRule"/>
</dbReference>
<feature type="binding site" evidence="2">
    <location>
        <position position="85"/>
    </location>
    <ligand>
        <name>Mg(2+)</name>
        <dbReference type="ChEBI" id="CHEBI:18420"/>
        <label>2</label>
    </ligand>
</feature>
<evidence type="ECO:0000256" key="1">
    <source>
        <dbReference type="ARBA" id="ARBA00022977"/>
    </source>
</evidence>
<dbReference type="InterPro" id="IPR036676">
    <property type="entry name" value="PurM-like_C_sf"/>
</dbReference>
<evidence type="ECO:0000313" key="6">
    <source>
        <dbReference type="Proteomes" id="UP000019140"/>
    </source>
</evidence>
<dbReference type="NCBIfam" id="TIGR01379">
    <property type="entry name" value="thiL"/>
    <property type="match status" value="1"/>
</dbReference>
<name>W4MBW8_9BACT</name>
<dbReference type="HOGENOM" id="CLU_046964_1_1_7"/>
<dbReference type="GO" id="GO:0000287">
    <property type="term" value="F:magnesium ion binding"/>
    <property type="evidence" value="ECO:0007669"/>
    <property type="project" value="UniProtKB-UniRule"/>
</dbReference>
<dbReference type="InterPro" id="IPR010918">
    <property type="entry name" value="PurM-like_C_dom"/>
</dbReference>
<feature type="binding site" evidence="2">
    <location>
        <position position="39"/>
    </location>
    <ligand>
        <name>Mg(2+)</name>
        <dbReference type="ChEBI" id="CHEBI:18420"/>
        <label>4</label>
    </ligand>
</feature>
<feature type="binding site" evidence="2">
    <location>
        <position position="279"/>
    </location>
    <ligand>
        <name>substrate</name>
    </ligand>
</feature>
<dbReference type="Proteomes" id="UP000019140">
    <property type="component" value="Unassembled WGS sequence"/>
</dbReference>
<feature type="domain" description="PurM-like N-terminal" evidence="3">
    <location>
        <begin position="37"/>
        <end position="151"/>
    </location>
</feature>
<dbReference type="EC" id="2.7.4.16" evidence="2"/>
<feature type="binding site" evidence="2">
    <location>
        <position position="115"/>
    </location>
    <ligand>
        <name>ATP</name>
        <dbReference type="ChEBI" id="CHEBI:30616"/>
    </ligand>
</feature>
<dbReference type="Gene3D" id="3.90.650.10">
    <property type="entry name" value="PurM-like C-terminal domain"/>
    <property type="match status" value="1"/>
</dbReference>
<dbReference type="PATRIC" id="fig|1429439.4.peg.1673"/>
<dbReference type="InterPro" id="IPR036921">
    <property type="entry name" value="PurM-like_N_sf"/>
</dbReference>
<evidence type="ECO:0000256" key="2">
    <source>
        <dbReference type="HAMAP-Rule" id="MF_02128"/>
    </source>
</evidence>
<feature type="binding site" evidence="2">
    <location>
        <position position="56"/>
    </location>
    <ligand>
        <name>Mg(2+)</name>
        <dbReference type="ChEBI" id="CHEBI:18420"/>
        <label>2</label>
    </ligand>
</feature>
<dbReference type="EMBL" id="AZHX01000394">
    <property type="protein sequence ID" value="ETX07695.1"/>
    <property type="molecule type" value="Genomic_DNA"/>
</dbReference>
<organism evidence="5 6">
    <name type="scientific">Candidatus Entotheonella gemina</name>
    <dbReference type="NCBI Taxonomy" id="1429439"/>
    <lineage>
        <taxon>Bacteria</taxon>
        <taxon>Pseudomonadati</taxon>
        <taxon>Nitrospinota/Tectimicrobiota group</taxon>
        <taxon>Candidatus Tectimicrobiota</taxon>
        <taxon>Candidatus Entotheonellia</taxon>
        <taxon>Candidatus Entotheonellales</taxon>
        <taxon>Candidatus Entotheonellaceae</taxon>
        <taxon>Candidatus Entotheonella</taxon>
    </lineage>
</organism>
<keyword evidence="6" id="KW-1185">Reference proteome</keyword>
<feature type="binding site" evidence="2">
    <location>
        <position position="54"/>
    </location>
    <ligand>
        <name>Mg(2+)</name>
        <dbReference type="ChEBI" id="CHEBI:18420"/>
        <label>4</label>
    </ligand>
</feature>
<keyword evidence="2" id="KW-0418">Kinase</keyword>
<dbReference type="SUPFAM" id="SSF55326">
    <property type="entry name" value="PurM N-terminal domain-like"/>
    <property type="match status" value="1"/>
</dbReference>
<dbReference type="Gene3D" id="3.30.1330.10">
    <property type="entry name" value="PurM-like, N-terminal domain"/>
    <property type="match status" value="1"/>
</dbReference>